<reference evidence="1 2" key="1">
    <citation type="submission" date="2018-02" db="EMBL/GenBank/DDBJ databases">
        <title>Genomic Encyclopedia of Archaeal and Bacterial Type Strains, Phase II (KMG-II): from individual species to whole genera.</title>
        <authorList>
            <person name="Goeker M."/>
        </authorList>
    </citation>
    <scope>NUCLEOTIDE SEQUENCE [LARGE SCALE GENOMIC DNA]</scope>
    <source>
        <strain evidence="1 2">YU 961-1</strain>
    </source>
</reference>
<proteinExistence type="predicted"/>
<accession>A0A2S6GQT5</accession>
<evidence type="ECO:0000313" key="2">
    <source>
        <dbReference type="Proteomes" id="UP000239203"/>
    </source>
</evidence>
<name>A0A2S6GQT5_9PSEU</name>
<sequence>MSWSYTVLIVVLAVLATALLLVRAARSRDVTSMKLTARAGRLLELSVELKRSEGESDSDSTDVEEKP</sequence>
<comment type="caution">
    <text evidence="1">The sequence shown here is derived from an EMBL/GenBank/DDBJ whole genome shotgun (WGS) entry which is preliminary data.</text>
</comment>
<protein>
    <submittedName>
        <fullName evidence="1">Uncharacterized protein</fullName>
    </submittedName>
</protein>
<dbReference type="AlphaFoldDB" id="A0A2S6GQT5"/>
<keyword evidence="2" id="KW-1185">Reference proteome</keyword>
<gene>
    <name evidence="1" type="ORF">CLV40_107226</name>
</gene>
<dbReference type="EMBL" id="PTIX01000007">
    <property type="protein sequence ID" value="PPK67560.1"/>
    <property type="molecule type" value="Genomic_DNA"/>
</dbReference>
<organism evidence="1 2">
    <name type="scientific">Actinokineospora auranticolor</name>
    <dbReference type="NCBI Taxonomy" id="155976"/>
    <lineage>
        <taxon>Bacteria</taxon>
        <taxon>Bacillati</taxon>
        <taxon>Actinomycetota</taxon>
        <taxon>Actinomycetes</taxon>
        <taxon>Pseudonocardiales</taxon>
        <taxon>Pseudonocardiaceae</taxon>
        <taxon>Actinokineospora</taxon>
    </lineage>
</organism>
<dbReference type="Proteomes" id="UP000239203">
    <property type="component" value="Unassembled WGS sequence"/>
</dbReference>
<evidence type="ECO:0000313" key="1">
    <source>
        <dbReference type="EMBL" id="PPK67560.1"/>
    </source>
</evidence>